<evidence type="ECO:0000313" key="11">
    <source>
        <dbReference type="Proteomes" id="UP000676649"/>
    </source>
</evidence>
<dbReference type="Proteomes" id="UP000676649">
    <property type="component" value="Chromosome"/>
</dbReference>
<feature type="domain" description="ABC3 transporter permease C-terminal" evidence="8">
    <location>
        <begin position="259"/>
        <end position="372"/>
    </location>
</feature>
<comment type="subcellular location">
    <subcellularLocation>
        <location evidence="1">Cell membrane</location>
        <topology evidence="1">Multi-pass membrane protein</topology>
    </subcellularLocation>
</comment>
<gene>
    <name evidence="10" type="ORF">KEF85_08395</name>
</gene>
<feature type="transmembrane region" description="Helical" evidence="7">
    <location>
        <begin position="20"/>
        <end position="44"/>
    </location>
</feature>
<dbReference type="GO" id="GO:0005886">
    <property type="term" value="C:plasma membrane"/>
    <property type="evidence" value="ECO:0007669"/>
    <property type="project" value="UniProtKB-SubCell"/>
</dbReference>
<sequence length="378" mass="41281">MKGLFKIAFKLLVNDKGKFAALLIGITFAVFLMVQMTSIFSGVLQSASSVVINIGAKIWIMDPAVNTVANSIPMPDYVQDAVRSIAGVKYAVPLYSGGATLKLRSGSFQSVTVLGLDDTSLLGRPELLEGNIEDIFAENGFLVVKDAEIEKLQNPHIGTEFELNDNRGVIVGIAKVAANGLFGIPSLYTTYNRAIQYIPSSRFTTSYILVEPKDDSSIEFIKQEVAKLGYLAVTNTEFRDKISTYYKYKTGLGTNILLMTIISFVVGLSISGQTFYTFILENLDKFGALKAIGAKSHELMLMIVFQAGFTALTGYGLGVGLCTLMIYLAKMRLPNYASAITYTNLGLAFLMVLIIAIFSSYIGVRKVLKIEPFDVFRG</sequence>
<dbReference type="KEGG" id="mpad:KEF85_08395"/>
<name>A0A975MKR7_9GAMM</name>
<evidence type="ECO:0000313" key="10">
    <source>
        <dbReference type="EMBL" id="QWF69404.1"/>
    </source>
</evidence>
<evidence type="ECO:0000259" key="8">
    <source>
        <dbReference type="Pfam" id="PF02687"/>
    </source>
</evidence>
<evidence type="ECO:0000256" key="6">
    <source>
        <dbReference type="ARBA" id="ARBA00023136"/>
    </source>
</evidence>
<keyword evidence="6 7" id="KW-0472">Membrane</keyword>
<proteinExistence type="predicted"/>
<keyword evidence="3" id="KW-1003">Cell membrane</keyword>
<feature type="transmembrane region" description="Helical" evidence="7">
    <location>
        <begin position="340"/>
        <end position="362"/>
    </location>
</feature>
<dbReference type="Pfam" id="PF02687">
    <property type="entry name" value="FtsX"/>
    <property type="match status" value="1"/>
</dbReference>
<dbReference type="Pfam" id="PF12704">
    <property type="entry name" value="MacB_PCD"/>
    <property type="match status" value="1"/>
</dbReference>
<feature type="transmembrane region" description="Helical" evidence="7">
    <location>
        <begin position="256"/>
        <end position="279"/>
    </location>
</feature>
<evidence type="ECO:0000256" key="7">
    <source>
        <dbReference type="SAM" id="Phobius"/>
    </source>
</evidence>
<protein>
    <submittedName>
        <fullName evidence="10">ABC transporter permease</fullName>
    </submittedName>
</protein>
<evidence type="ECO:0000256" key="5">
    <source>
        <dbReference type="ARBA" id="ARBA00022989"/>
    </source>
</evidence>
<evidence type="ECO:0000256" key="4">
    <source>
        <dbReference type="ARBA" id="ARBA00022692"/>
    </source>
</evidence>
<keyword evidence="11" id="KW-1185">Reference proteome</keyword>
<dbReference type="EMBL" id="CP073754">
    <property type="protein sequence ID" value="QWF69404.1"/>
    <property type="molecule type" value="Genomic_DNA"/>
</dbReference>
<feature type="domain" description="MacB-like periplasmic core" evidence="9">
    <location>
        <begin position="22"/>
        <end position="227"/>
    </location>
</feature>
<reference evidence="10" key="1">
    <citation type="submission" date="2021-04" db="EMBL/GenBank/DDBJ databases">
        <title>Draft genome sequence data of methanotrophic Methylovulum sp. strain S1L and Methylomonas sp. strain S2AM isolated from boreal lake water columns.</title>
        <authorList>
            <person name="Rissanen A.J."/>
            <person name="Mangayil R."/>
            <person name="Svenning M.M."/>
            <person name="Khanongnuch R."/>
        </authorList>
    </citation>
    <scope>NUCLEOTIDE SEQUENCE</scope>
    <source>
        <strain evidence="10">S2AM</strain>
    </source>
</reference>
<organism evidence="10 11">
    <name type="scientific">Methylomonas paludis</name>
    <dbReference type="NCBI Taxonomy" id="1173101"/>
    <lineage>
        <taxon>Bacteria</taxon>
        <taxon>Pseudomonadati</taxon>
        <taxon>Pseudomonadota</taxon>
        <taxon>Gammaproteobacteria</taxon>
        <taxon>Methylococcales</taxon>
        <taxon>Methylococcaceae</taxon>
        <taxon>Methylomonas</taxon>
    </lineage>
</organism>
<evidence type="ECO:0000256" key="2">
    <source>
        <dbReference type="ARBA" id="ARBA00022448"/>
    </source>
</evidence>
<evidence type="ECO:0000256" key="3">
    <source>
        <dbReference type="ARBA" id="ARBA00022475"/>
    </source>
</evidence>
<evidence type="ECO:0000256" key="1">
    <source>
        <dbReference type="ARBA" id="ARBA00004651"/>
    </source>
</evidence>
<keyword evidence="4 7" id="KW-0812">Transmembrane</keyword>
<accession>A0A975MKR7</accession>
<dbReference type="RefSeq" id="WP_215579246.1">
    <property type="nucleotide sequence ID" value="NZ_CP073754.1"/>
</dbReference>
<keyword evidence="5 7" id="KW-1133">Transmembrane helix</keyword>
<dbReference type="InterPro" id="IPR051125">
    <property type="entry name" value="ABC-4/HrtB_transporter"/>
</dbReference>
<dbReference type="InterPro" id="IPR025857">
    <property type="entry name" value="MacB_PCD"/>
</dbReference>
<evidence type="ECO:0000259" key="9">
    <source>
        <dbReference type="Pfam" id="PF12704"/>
    </source>
</evidence>
<dbReference type="AlphaFoldDB" id="A0A975MKR7"/>
<keyword evidence="2" id="KW-0813">Transport</keyword>
<feature type="transmembrane region" description="Helical" evidence="7">
    <location>
        <begin position="299"/>
        <end position="328"/>
    </location>
</feature>
<dbReference type="InterPro" id="IPR003838">
    <property type="entry name" value="ABC3_permease_C"/>
</dbReference>
<dbReference type="PANTHER" id="PTHR43738:SF1">
    <property type="entry name" value="HEMIN TRANSPORT SYSTEM PERMEASE PROTEIN HRTB-RELATED"/>
    <property type="match status" value="1"/>
</dbReference>
<dbReference type="PANTHER" id="PTHR43738">
    <property type="entry name" value="ABC TRANSPORTER, MEMBRANE PROTEIN"/>
    <property type="match status" value="1"/>
</dbReference>